<keyword evidence="2" id="KW-0812">Transmembrane</keyword>
<reference evidence="3" key="1">
    <citation type="journal article" date="2014" name="Int. J. Syst. Evol. Microbiol.">
        <title>Complete genome sequence of Corynebacterium casei LMG S-19264T (=DSM 44701T), isolated from a smear-ripened cheese.</title>
        <authorList>
            <consortium name="US DOE Joint Genome Institute (JGI-PGF)"/>
            <person name="Walter F."/>
            <person name="Albersmeier A."/>
            <person name="Kalinowski J."/>
            <person name="Ruckert C."/>
        </authorList>
    </citation>
    <scope>NUCLEOTIDE SEQUENCE</scope>
    <source>
        <strain evidence="3">JCM 4403</strain>
    </source>
</reference>
<evidence type="ECO:0000256" key="1">
    <source>
        <dbReference type="SAM" id="MobiDB-lite"/>
    </source>
</evidence>
<comment type="caution">
    <text evidence="3">The sequence shown here is derived from an EMBL/GenBank/DDBJ whole genome shotgun (WGS) entry which is preliminary data.</text>
</comment>
<keyword evidence="2" id="KW-0472">Membrane</keyword>
<evidence type="ECO:0000256" key="2">
    <source>
        <dbReference type="SAM" id="Phobius"/>
    </source>
</evidence>
<gene>
    <name evidence="3" type="ORF">GCM10010280_50810</name>
</gene>
<dbReference type="EMBL" id="BMTU01000011">
    <property type="protein sequence ID" value="GGQ96981.1"/>
    <property type="molecule type" value="Genomic_DNA"/>
</dbReference>
<proteinExistence type="predicted"/>
<dbReference type="RefSeq" id="WP_189560324.1">
    <property type="nucleotide sequence ID" value="NZ_BMTU01000011.1"/>
</dbReference>
<accession>A0A918F377</accession>
<dbReference type="AlphaFoldDB" id="A0A918F377"/>
<keyword evidence="2" id="KW-1133">Transmembrane helix</keyword>
<feature type="region of interest" description="Disordered" evidence="1">
    <location>
        <begin position="1"/>
        <end position="22"/>
    </location>
</feature>
<organism evidence="3 4">
    <name type="scientific">Streptomyces pilosus</name>
    <dbReference type="NCBI Taxonomy" id="28893"/>
    <lineage>
        <taxon>Bacteria</taxon>
        <taxon>Bacillati</taxon>
        <taxon>Actinomycetota</taxon>
        <taxon>Actinomycetes</taxon>
        <taxon>Kitasatosporales</taxon>
        <taxon>Streptomycetaceae</taxon>
        <taxon>Streptomyces</taxon>
    </lineage>
</organism>
<evidence type="ECO:0000313" key="4">
    <source>
        <dbReference type="Proteomes" id="UP000656732"/>
    </source>
</evidence>
<sequence length="84" mass="8127">MVDPSQEPGTRDEAADAPGHAASAGMPRWVKLSGLVVLILAVLVAVMLLVHGPGGHGPGRHFGGQAPLVGVTAGTGQAAGGGDG</sequence>
<name>A0A918F377_9ACTN</name>
<protein>
    <submittedName>
        <fullName evidence="3">Uncharacterized protein</fullName>
    </submittedName>
</protein>
<feature type="transmembrane region" description="Helical" evidence="2">
    <location>
        <begin position="32"/>
        <end position="50"/>
    </location>
</feature>
<reference evidence="3" key="2">
    <citation type="submission" date="2020-09" db="EMBL/GenBank/DDBJ databases">
        <authorList>
            <person name="Sun Q."/>
            <person name="Ohkuma M."/>
        </authorList>
    </citation>
    <scope>NUCLEOTIDE SEQUENCE</scope>
    <source>
        <strain evidence="3">JCM 4403</strain>
    </source>
</reference>
<evidence type="ECO:0000313" key="3">
    <source>
        <dbReference type="EMBL" id="GGQ96981.1"/>
    </source>
</evidence>
<keyword evidence="4" id="KW-1185">Reference proteome</keyword>
<dbReference type="Proteomes" id="UP000656732">
    <property type="component" value="Unassembled WGS sequence"/>
</dbReference>